<accession>W7Y7K5</accession>
<dbReference type="AlphaFoldDB" id="W7Y7K5"/>
<dbReference type="Pfam" id="PF04134">
    <property type="entry name" value="DCC1-like"/>
    <property type="match status" value="1"/>
</dbReference>
<protein>
    <recommendedName>
        <fullName evidence="3">Thiol-disulfide oxidoreductase DCC</fullName>
    </recommendedName>
</protein>
<evidence type="ECO:0000313" key="1">
    <source>
        <dbReference type="EMBL" id="GAF04237.1"/>
    </source>
</evidence>
<reference evidence="1 2" key="1">
    <citation type="journal article" date="2014" name="Genome Announc.">
        <title>Draft Genome Sequence of Cytophaga fermentans JCM 21142T, a Facultative Anaerobe Isolated from Marine Mud.</title>
        <authorList>
            <person name="Starns D."/>
            <person name="Oshima K."/>
            <person name="Suda W."/>
            <person name="Iino T."/>
            <person name="Yuki M."/>
            <person name="Inoue J."/>
            <person name="Kitamura K."/>
            <person name="Iida T."/>
            <person name="Darby A."/>
            <person name="Hattori M."/>
            <person name="Ohkuma M."/>
        </authorList>
    </citation>
    <scope>NUCLEOTIDE SEQUENCE [LARGE SCALE GENOMIC DNA]</scope>
    <source>
        <strain evidence="1 2">JCM 21142</strain>
    </source>
</reference>
<dbReference type="PANTHER" id="PTHR33639:SF2">
    <property type="entry name" value="DUF393 DOMAIN-CONTAINING PROTEIN"/>
    <property type="match status" value="1"/>
</dbReference>
<dbReference type="EMBL" id="BAMD01000040">
    <property type="protein sequence ID" value="GAF04237.1"/>
    <property type="molecule type" value="Genomic_DNA"/>
</dbReference>
<keyword evidence="2" id="KW-1185">Reference proteome</keyword>
<dbReference type="eggNOG" id="COG3011">
    <property type="taxonomic scope" value="Bacteria"/>
</dbReference>
<gene>
    <name evidence="1" type="ORF">JCM21142_72934</name>
</gene>
<proteinExistence type="predicted"/>
<dbReference type="GO" id="GO:0015035">
    <property type="term" value="F:protein-disulfide reductase activity"/>
    <property type="evidence" value="ECO:0007669"/>
    <property type="project" value="InterPro"/>
</dbReference>
<dbReference type="PANTHER" id="PTHR33639">
    <property type="entry name" value="THIOL-DISULFIDE OXIDOREDUCTASE DCC"/>
    <property type="match status" value="1"/>
</dbReference>
<comment type="caution">
    <text evidence="1">The sequence shown here is derived from an EMBL/GenBank/DDBJ whole genome shotgun (WGS) entry which is preliminary data.</text>
</comment>
<sequence>MHGVLLSDCMMEQKRSDMDHPILFYDGDCGLCNFAVRFILTYEKEAIVRFAALQSDVASRMLPLEWRKNLDAVILRKNGRLYVKSNALIQIATYLKFPLCLLRLLRCIPRPVRDWLYDRVAKNRQRLLKAYCLRVDEITARRFMNH</sequence>
<dbReference type="InterPro" id="IPR052927">
    <property type="entry name" value="DCC_oxidoreductase"/>
</dbReference>
<dbReference type="Proteomes" id="UP000019402">
    <property type="component" value="Unassembled WGS sequence"/>
</dbReference>
<evidence type="ECO:0008006" key="3">
    <source>
        <dbReference type="Google" id="ProtNLM"/>
    </source>
</evidence>
<dbReference type="InterPro" id="IPR007263">
    <property type="entry name" value="DCC1-like"/>
</dbReference>
<organism evidence="1 2">
    <name type="scientific">Saccharicrinis fermentans DSM 9555 = JCM 21142</name>
    <dbReference type="NCBI Taxonomy" id="869213"/>
    <lineage>
        <taxon>Bacteria</taxon>
        <taxon>Pseudomonadati</taxon>
        <taxon>Bacteroidota</taxon>
        <taxon>Bacteroidia</taxon>
        <taxon>Marinilabiliales</taxon>
        <taxon>Marinilabiliaceae</taxon>
        <taxon>Saccharicrinis</taxon>
    </lineage>
</organism>
<name>W7Y7K5_9BACT</name>
<evidence type="ECO:0000313" key="2">
    <source>
        <dbReference type="Proteomes" id="UP000019402"/>
    </source>
</evidence>